<evidence type="ECO:0000313" key="2">
    <source>
        <dbReference type="EMBL" id="KAG9241079.1"/>
    </source>
</evidence>
<feature type="region of interest" description="Disordered" evidence="1">
    <location>
        <begin position="221"/>
        <end position="245"/>
    </location>
</feature>
<dbReference type="Proteomes" id="UP000887226">
    <property type="component" value="Unassembled WGS sequence"/>
</dbReference>
<reference evidence="2" key="1">
    <citation type="journal article" date="2021" name="IMA Fungus">
        <title>Genomic characterization of three marine fungi, including Emericellopsis atlantica sp. nov. with signatures of a generalist lifestyle and marine biomass degradation.</title>
        <authorList>
            <person name="Hagestad O.C."/>
            <person name="Hou L."/>
            <person name="Andersen J.H."/>
            <person name="Hansen E.H."/>
            <person name="Altermark B."/>
            <person name="Li C."/>
            <person name="Kuhnert E."/>
            <person name="Cox R.J."/>
            <person name="Crous P.W."/>
            <person name="Spatafora J.W."/>
            <person name="Lail K."/>
            <person name="Amirebrahimi M."/>
            <person name="Lipzen A."/>
            <person name="Pangilinan J."/>
            <person name="Andreopoulos W."/>
            <person name="Hayes R.D."/>
            <person name="Ng V."/>
            <person name="Grigoriev I.V."/>
            <person name="Jackson S.A."/>
            <person name="Sutton T.D.S."/>
            <person name="Dobson A.D.W."/>
            <person name="Rama T."/>
        </authorList>
    </citation>
    <scope>NUCLEOTIDE SEQUENCE</scope>
    <source>
        <strain evidence="2">TRa3180A</strain>
    </source>
</reference>
<sequence>MLPSPTLSFTIPSIHDDLKLECRIYHPKSIDQGYAADALEQRRKGAIVAHPYAPLGGCYDDPIVGIVASTILKQGFVVGTFNFRGAGSSKGKTSWQGKAERSDYISFIGFMTYYLNALHPLRLNHKGPEANTLRYMQSEATDTEQRVATPHTHHPLLLLAGYSYGALITTTLPPILSSVLGPFQTPTVGNAYAEIRLRASHLASQQNNVLKFQLQSMLSSPVRGRRHPADDQFPNSPRTRTVNGVRVGGDEDIRRASHESYRSRTSFVMDTPERVRRSVDRMRHMRRSRCAGSLSLDASASASDTEVDDCPPQSATDDPNKVEAVPGIGENLKVAYLLVSPLRGMISTLVTMGSIGLGRHTAQLTKTEMKLVTEPTLAVYGDDDIFISVKTLRSWVERLGSATTRHNKFRHREVPGAGHFWHDATAIDVLRQEVRGFVSSL</sequence>
<dbReference type="OrthoDB" id="10260961at2759"/>
<dbReference type="InterPro" id="IPR029058">
    <property type="entry name" value="AB_hydrolase_fold"/>
</dbReference>
<feature type="region of interest" description="Disordered" evidence="1">
    <location>
        <begin position="290"/>
        <end position="324"/>
    </location>
</feature>
<proteinExistence type="predicted"/>
<feature type="compositionally biased region" description="Low complexity" evidence="1">
    <location>
        <begin position="293"/>
        <end position="304"/>
    </location>
</feature>
<feature type="compositionally biased region" description="Polar residues" evidence="1">
    <location>
        <begin position="233"/>
        <end position="242"/>
    </location>
</feature>
<comment type="caution">
    <text evidence="2">The sequence shown here is derived from an EMBL/GenBank/DDBJ whole genome shotgun (WGS) entry which is preliminary data.</text>
</comment>
<keyword evidence="2" id="KW-0378">Hydrolase</keyword>
<dbReference type="AlphaFoldDB" id="A0A9P8CBN0"/>
<dbReference type="SUPFAM" id="SSF53474">
    <property type="entry name" value="alpha/beta-Hydrolases"/>
    <property type="match status" value="1"/>
</dbReference>
<name>A0A9P8CBN0_9HELO</name>
<keyword evidence="3" id="KW-1185">Reference proteome</keyword>
<accession>A0A9P8CBN0</accession>
<gene>
    <name evidence="2" type="ORF">BJ878DRAFT_522591</name>
</gene>
<evidence type="ECO:0000256" key="1">
    <source>
        <dbReference type="SAM" id="MobiDB-lite"/>
    </source>
</evidence>
<dbReference type="EMBL" id="MU254276">
    <property type="protein sequence ID" value="KAG9241079.1"/>
    <property type="molecule type" value="Genomic_DNA"/>
</dbReference>
<organism evidence="2 3">
    <name type="scientific">Calycina marina</name>
    <dbReference type="NCBI Taxonomy" id="1763456"/>
    <lineage>
        <taxon>Eukaryota</taxon>
        <taxon>Fungi</taxon>
        <taxon>Dikarya</taxon>
        <taxon>Ascomycota</taxon>
        <taxon>Pezizomycotina</taxon>
        <taxon>Leotiomycetes</taxon>
        <taxon>Helotiales</taxon>
        <taxon>Pezizellaceae</taxon>
        <taxon>Calycina</taxon>
    </lineage>
</organism>
<dbReference type="PANTHER" id="PTHR42103">
    <property type="entry name" value="ALPHA/BETA-HYDROLASES SUPERFAMILY PROTEIN"/>
    <property type="match status" value="1"/>
</dbReference>
<dbReference type="PANTHER" id="PTHR42103:SF2">
    <property type="entry name" value="AB HYDROLASE-1 DOMAIN-CONTAINING PROTEIN"/>
    <property type="match status" value="1"/>
</dbReference>
<dbReference type="Gene3D" id="3.40.50.1820">
    <property type="entry name" value="alpha/beta hydrolase"/>
    <property type="match status" value="2"/>
</dbReference>
<dbReference type="GO" id="GO:0016787">
    <property type="term" value="F:hydrolase activity"/>
    <property type="evidence" value="ECO:0007669"/>
    <property type="project" value="UniProtKB-KW"/>
</dbReference>
<protein>
    <submittedName>
        <fullName evidence="2">Alpha/Beta hydrolase protein</fullName>
    </submittedName>
</protein>
<evidence type="ECO:0000313" key="3">
    <source>
        <dbReference type="Proteomes" id="UP000887226"/>
    </source>
</evidence>